<dbReference type="Gene3D" id="3.10.129.110">
    <property type="entry name" value="Polyketide synthase dehydratase"/>
    <property type="match status" value="1"/>
</dbReference>
<dbReference type="AlphaFoldDB" id="A0AAV4BVI3"/>
<dbReference type="EMBL" id="BLXT01005617">
    <property type="protein sequence ID" value="GFO24475.1"/>
    <property type="molecule type" value="Genomic_DNA"/>
</dbReference>
<dbReference type="Proteomes" id="UP000735302">
    <property type="component" value="Unassembled WGS sequence"/>
</dbReference>
<comment type="caution">
    <text evidence="1">The sequence shown here is derived from an EMBL/GenBank/DDBJ whole genome shotgun (WGS) entry which is preliminary data.</text>
</comment>
<reference evidence="1 2" key="1">
    <citation type="journal article" date="2021" name="Elife">
        <title>Chloroplast acquisition without the gene transfer in kleptoplastic sea slugs, Plakobranchus ocellatus.</title>
        <authorList>
            <person name="Maeda T."/>
            <person name="Takahashi S."/>
            <person name="Yoshida T."/>
            <person name="Shimamura S."/>
            <person name="Takaki Y."/>
            <person name="Nagai Y."/>
            <person name="Toyoda A."/>
            <person name="Suzuki Y."/>
            <person name="Arimoto A."/>
            <person name="Ishii H."/>
            <person name="Satoh N."/>
            <person name="Nishiyama T."/>
            <person name="Hasebe M."/>
            <person name="Maruyama T."/>
            <person name="Minagawa J."/>
            <person name="Obokata J."/>
            <person name="Shigenobu S."/>
        </authorList>
    </citation>
    <scope>NUCLEOTIDE SEQUENCE [LARGE SCALE GENOMIC DNA]</scope>
</reference>
<accession>A0AAV4BVI3</accession>
<proteinExistence type="predicted"/>
<gene>
    <name evidence="1" type="ORF">PoB_005098000</name>
</gene>
<dbReference type="InterPro" id="IPR042104">
    <property type="entry name" value="PKS_dehydratase_sf"/>
</dbReference>
<organism evidence="1 2">
    <name type="scientific">Plakobranchus ocellatus</name>
    <dbReference type="NCBI Taxonomy" id="259542"/>
    <lineage>
        <taxon>Eukaryota</taxon>
        <taxon>Metazoa</taxon>
        <taxon>Spiralia</taxon>
        <taxon>Lophotrochozoa</taxon>
        <taxon>Mollusca</taxon>
        <taxon>Gastropoda</taxon>
        <taxon>Heterobranchia</taxon>
        <taxon>Euthyneura</taxon>
        <taxon>Panpulmonata</taxon>
        <taxon>Sacoglossa</taxon>
        <taxon>Placobranchoidea</taxon>
        <taxon>Plakobranchidae</taxon>
        <taxon>Plakobranchus</taxon>
    </lineage>
</organism>
<sequence>MSEVELRNIKILRQKADQEVDVRIPVTGTLVLAWKTLASIKGVEFKQMRVQLIIVHIHQALFLNSSNDFSKFQKFDDAVANRHTYICIWVSGGSSGGAVGYQVRGPRFETSQFFIPPLGLLKLGENKGGEESNGKVPLNALCQKQSGPYSWFSDDWTKRGTHITLLLLISTLVLGLGC</sequence>
<evidence type="ECO:0000313" key="1">
    <source>
        <dbReference type="EMBL" id="GFO24475.1"/>
    </source>
</evidence>
<keyword evidence="2" id="KW-1185">Reference proteome</keyword>
<name>A0AAV4BVI3_9GAST</name>
<protein>
    <submittedName>
        <fullName evidence="1">Uncharacterized protein</fullName>
    </submittedName>
</protein>
<evidence type="ECO:0000313" key="2">
    <source>
        <dbReference type="Proteomes" id="UP000735302"/>
    </source>
</evidence>